<dbReference type="RefSeq" id="WP_267989183.1">
    <property type="nucleotide sequence ID" value="NZ_JAPJZI010000001.1"/>
</dbReference>
<sequence length="57" mass="6507">MPKSFFRSAFNRIAAAREVEARRYVGGALLSLDDETLNSLGFTREELRRNAKSPFPF</sequence>
<reference evidence="1" key="1">
    <citation type="submission" date="2022-11" db="EMBL/GenBank/DDBJ databases">
        <title>Draft genome sequence of Hoeflea poritis E7-10 and Hoeflea prorocentri PM5-8, separated from scleractinian coral Porites lutea and marine dinoflagellate.</title>
        <authorList>
            <person name="Zhang G."/>
            <person name="Wei Q."/>
            <person name="Cai L."/>
        </authorList>
    </citation>
    <scope>NUCLEOTIDE SEQUENCE</scope>
    <source>
        <strain evidence="1">PM5-8</strain>
    </source>
</reference>
<protein>
    <recommendedName>
        <fullName evidence="3">Aminoglycoside phosphotransferase</fullName>
    </recommendedName>
</protein>
<gene>
    <name evidence="1" type="ORF">OQ273_04005</name>
</gene>
<keyword evidence="2" id="KW-1185">Reference proteome</keyword>
<dbReference type="AlphaFoldDB" id="A0A9X3UFH1"/>
<comment type="caution">
    <text evidence="1">The sequence shown here is derived from an EMBL/GenBank/DDBJ whole genome shotgun (WGS) entry which is preliminary data.</text>
</comment>
<dbReference type="Proteomes" id="UP001151234">
    <property type="component" value="Unassembled WGS sequence"/>
</dbReference>
<evidence type="ECO:0008006" key="3">
    <source>
        <dbReference type="Google" id="ProtNLM"/>
    </source>
</evidence>
<evidence type="ECO:0000313" key="1">
    <source>
        <dbReference type="EMBL" id="MDA5397730.1"/>
    </source>
</evidence>
<evidence type="ECO:0000313" key="2">
    <source>
        <dbReference type="Proteomes" id="UP001151234"/>
    </source>
</evidence>
<organism evidence="1 2">
    <name type="scientific">Hoeflea prorocentri</name>
    <dbReference type="NCBI Taxonomy" id="1922333"/>
    <lineage>
        <taxon>Bacteria</taxon>
        <taxon>Pseudomonadati</taxon>
        <taxon>Pseudomonadota</taxon>
        <taxon>Alphaproteobacteria</taxon>
        <taxon>Hyphomicrobiales</taxon>
        <taxon>Rhizobiaceae</taxon>
        <taxon>Hoeflea</taxon>
    </lineage>
</organism>
<proteinExistence type="predicted"/>
<dbReference type="EMBL" id="JAPJZI010000001">
    <property type="protein sequence ID" value="MDA5397730.1"/>
    <property type="molecule type" value="Genomic_DNA"/>
</dbReference>
<name>A0A9X3UFH1_9HYPH</name>
<accession>A0A9X3UFH1</accession>